<organism evidence="6 7">
    <name type="scientific">Paraeggerthella hongkongensis</name>
    <dbReference type="NCBI Taxonomy" id="230658"/>
    <lineage>
        <taxon>Bacteria</taxon>
        <taxon>Bacillati</taxon>
        <taxon>Actinomycetota</taxon>
        <taxon>Coriobacteriia</taxon>
        <taxon>Eggerthellales</taxon>
        <taxon>Eggerthellaceae</taxon>
        <taxon>Paraeggerthella</taxon>
    </lineage>
</organism>
<evidence type="ECO:0000256" key="5">
    <source>
        <dbReference type="SAM" id="Phobius"/>
    </source>
</evidence>
<evidence type="ECO:0000256" key="1">
    <source>
        <dbReference type="ARBA" id="ARBA00004141"/>
    </source>
</evidence>
<comment type="caution">
    <text evidence="6">The sequence shown here is derived from an EMBL/GenBank/DDBJ whole genome shotgun (WGS) entry which is preliminary data.</text>
</comment>
<reference evidence="7" key="1">
    <citation type="submission" date="2018-05" db="EMBL/GenBank/DDBJ databases">
        <title>Genome Sequencing of selected type strains of the family Eggerthellaceae.</title>
        <authorList>
            <person name="Danylec N."/>
            <person name="Stoll D.A."/>
            <person name="Doetsch A."/>
            <person name="Huch M."/>
        </authorList>
    </citation>
    <scope>NUCLEOTIDE SEQUENCE [LARGE SCALE GENOMIC DNA]</scope>
    <source>
        <strain evidence="7">DSM 16106</strain>
    </source>
</reference>
<comment type="subcellular location">
    <subcellularLocation>
        <location evidence="1">Membrane</location>
        <topology evidence="1">Multi-pass membrane protein</topology>
    </subcellularLocation>
</comment>
<dbReference type="InterPro" id="IPR003339">
    <property type="entry name" value="ABC/ECF_trnsptr_transmembrane"/>
</dbReference>
<name>A0A3N0B7C3_9ACTN</name>
<dbReference type="RefSeq" id="WP_123192393.1">
    <property type="nucleotide sequence ID" value="NZ_QICD01000014.1"/>
</dbReference>
<feature type="transmembrane region" description="Helical" evidence="5">
    <location>
        <begin position="238"/>
        <end position="263"/>
    </location>
</feature>
<evidence type="ECO:0008006" key="8">
    <source>
        <dbReference type="Google" id="ProtNLM"/>
    </source>
</evidence>
<dbReference type="CDD" id="cd16914">
    <property type="entry name" value="EcfT"/>
    <property type="match status" value="1"/>
</dbReference>
<sequence>MKSTAFDLFHPVVALTYFSILLVMSMAAMQPVYLLVSLAAALALGAVLRGARAVVRSLAWQLPLVAVVALANPLFSASGYTELFRIGARAFYLESFVYGACMGVMLASVLITFSNASRVLTSDKIMALFGGVVPTVGLMISMTARLVPQFVRRGSAIEGVARACTAARPAASTLPDATKSASRRLRFREHMRLTSVLMGWSMEDSLETADAMKARGWGAAPKRTTYARFRFRRLDACALAFLIVVGASAAVAAWAACVQFRFYPSITGFASWWSYVPYVLFAVLPLVMEVRERIVWRS</sequence>
<proteinExistence type="predicted"/>
<feature type="transmembrane region" description="Helical" evidence="5">
    <location>
        <begin position="269"/>
        <end position="288"/>
    </location>
</feature>
<keyword evidence="2 5" id="KW-0812">Transmembrane</keyword>
<keyword evidence="7" id="KW-1185">Reference proteome</keyword>
<dbReference type="GO" id="GO:0005886">
    <property type="term" value="C:plasma membrane"/>
    <property type="evidence" value="ECO:0007669"/>
    <property type="project" value="UniProtKB-ARBA"/>
</dbReference>
<dbReference type="OrthoDB" id="3173271at2"/>
<evidence type="ECO:0000256" key="4">
    <source>
        <dbReference type="ARBA" id="ARBA00023136"/>
    </source>
</evidence>
<protein>
    <recommendedName>
        <fullName evidence="8">Energy-coupling factor transporter transmembrane protein EcfT</fullName>
    </recommendedName>
</protein>
<dbReference type="AlphaFoldDB" id="A0A3N0B7C3"/>
<feature type="transmembrane region" description="Helical" evidence="5">
    <location>
        <begin position="125"/>
        <end position="147"/>
    </location>
</feature>
<evidence type="ECO:0000256" key="2">
    <source>
        <dbReference type="ARBA" id="ARBA00022692"/>
    </source>
</evidence>
<keyword evidence="3 5" id="KW-1133">Transmembrane helix</keyword>
<feature type="transmembrane region" description="Helical" evidence="5">
    <location>
        <begin position="58"/>
        <end position="78"/>
    </location>
</feature>
<dbReference type="Proteomes" id="UP000278632">
    <property type="component" value="Unassembled WGS sequence"/>
</dbReference>
<feature type="transmembrane region" description="Helical" evidence="5">
    <location>
        <begin position="32"/>
        <end position="52"/>
    </location>
</feature>
<evidence type="ECO:0000256" key="3">
    <source>
        <dbReference type="ARBA" id="ARBA00022989"/>
    </source>
</evidence>
<evidence type="ECO:0000313" key="6">
    <source>
        <dbReference type="EMBL" id="RNL43100.1"/>
    </source>
</evidence>
<accession>A0A3N0B7C3</accession>
<dbReference type="EMBL" id="QICD01000014">
    <property type="protein sequence ID" value="RNL43100.1"/>
    <property type="molecule type" value="Genomic_DNA"/>
</dbReference>
<gene>
    <name evidence="6" type="ORF">DMP08_07960</name>
</gene>
<evidence type="ECO:0000313" key="7">
    <source>
        <dbReference type="Proteomes" id="UP000278632"/>
    </source>
</evidence>
<feature type="transmembrane region" description="Helical" evidence="5">
    <location>
        <begin position="90"/>
        <end position="113"/>
    </location>
</feature>
<feature type="transmembrane region" description="Helical" evidence="5">
    <location>
        <begin position="6"/>
        <end position="25"/>
    </location>
</feature>
<keyword evidence="4 5" id="KW-0472">Membrane</keyword>